<dbReference type="Proteomes" id="UP000828048">
    <property type="component" value="Chromosome 1"/>
</dbReference>
<sequence>MRGETPLHMAAREGYADIVKALIECAKKVEQELESGLSGEAMKMLRATNVDRDTAMHMAARNCHLKLGNYLAVVRLLTEQDPEFKHPPNNVGETPLYLAAERGLSTKRLLESKNDLINQADAYGWTALHYAACNGNARSVKELLAKDKLGVYITTSHKDGLDTTLHIAAAQGHVPVIKELLSRNPDCWEMVNSKGENLLHIAVGMNMESVIQFILDQSWVQHLINQKDNEGNTPLHLLIASDCKGDELWKHPRADQHAVNAKDMTPIDLVWSNFKEASTSAFAATYIMDETFLDSAISGGRTIACNAYDNLAKLERARAHEKGMRKRASIAEKQRKAEATERKKKVVEEKDTMVFQTLVIVASLIATITFAAAFAIPGGYNGNQGSDQGMAVLARRAAFKGFVISNTIAMVWLKLVAMALGLILAVGMVEARMLEKVRFGMLPKEVIVPPSGPSWYTSDSPPPPLPPRLRSRVLHFGKLPKGAIVSPSGPSTKSNIPPLPPPHRGLHFGKLPKGAIVSLSGTSTKSNIPQLPPPHRGLHFGKLPKGDIVPPSGPSTYTSDPPPPPRPLH</sequence>
<protein>
    <submittedName>
        <fullName evidence="1">Uncharacterized protein</fullName>
    </submittedName>
</protein>
<accession>A0ACB7XUB6</accession>
<evidence type="ECO:0000313" key="2">
    <source>
        <dbReference type="Proteomes" id="UP000828048"/>
    </source>
</evidence>
<proteinExistence type="predicted"/>
<evidence type="ECO:0000313" key="1">
    <source>
        <dbReference type="EMBL" id="KAH7844324.1"/>
    </source>
</evidence>
<comment type="caution">
    <text evidence="1">The sequence shown here is derived from an EMBL/GenBank/DDBJ whole genome shotgun (WGS) entry which is preliminary data.</text>
</comment>
<name>A0ACB7XUB6_9ERIC</name>
<keyword evidence="2" id="KW-1185">Reference proteome</keyword>
<gene>
    <name evidence="1" type="ORF">Vadar_026865</name>
</gene>
<dbReference type="EMBL" id="CM037151">
    <property type="protein sequence ID" value="KAH7844324.1"/>
    <property type="molecule type" value="Genomic_DNA"/>
</dbReference>
<reference evidence="1 2" key="1">
    <citation type="journal article" date="2021" name="Hortic Res">
        <title>High-quality reference genome and annotation aids understanding of berry development for evergreen blueberry (Vaccinium darrowii).</title>
        <authorList>
            <person name="Yu J."/>
            <person name="Hulse-Kemp A.M."/>
            <person name="Babiker E."/>
            <person name="Staton M."/>
        </authorList>
    </citation>
    <scope>NUCLEOTIDE SEQUENCE [LARGE SCALE GENOMIC DNA]</scope>
    <source>
        <strain evidence="2">cv. NJ 8807/NJ 8810</strain>
        <tissue evidence="1">Young leaf</tissue>
    </source>
</reference>
<organism evidence="1 2">
    <name type="scientific">Vaccinium darrowii</name>
    <dbReference type="NCBI Taxonomy" id="229202"/>
    <lineage>
        <taxon>Eukaryota</taxon>
        <taxon>Viridiplantae</taxon>
        <taxon>Streptophyta</taxon>
        <taxon>Embryophyta</taxon>
        <taxon>Tracheophyta</taxon>
        <taxon>Spermatophyta</taxon>
        <taxon>Magnoliopsida</taxon>
        <taxon>eudicotyledons</taxon>
        <taxon>Gunneridae</taxon>
        <taxon>Pentapetalae</taxon>
        <taxon>asterids</taxon>
        <taxon>Ericales</taxon>
        <taxon>Ericaceae</taxon>
        <taxon>Vaccinioideae</taxon>
        <taxon>Vaccinieae</taxon>
        <taxon>Vaccinium</taxon>
    </lineage>
</organism>